<evidence type="ECO:0000313" key="2">
    <source>
        <dbReference type="Proteomes" id="UP000693672"/>
    </source>
</evidence>
<accession>A0A916NQE5</accession>
<comment type="caution">
    <text evidence="1">The sequence shown here is derived from an EMBL/GenBank/DDBJ whole genome shotgun (WGS) entry which is preliminary data.</text>
</comment>
<proteinExistence type="predicted"/>
<sequence>MELFLKEKIEALRYKMVKEAAERGCLHHEKVLEISRQLDEYIVVYQKAKPETFAMLKSWSC</sequence>
<evidence type="ECO:0000313" key="1">
    <source>
        <dbReference type="EMBL" id="CAG7623548.1"/>
    </source>
</evidence>
<dbReference type="AlphaFoldDB" id="A0A916NQE5"/>
<gene>
    <name evidence="1" type="ORF">PAESOLCIP111_02534</name>
</gene>
<dbReference type="Pfam" id="PF09388">
    <property type="entry name" value="SpoOE-like"/>
    <property type="match status" value="1"/>
</dbReference>
<keyword evidence="2" id="KW-1185">Reference proteome</keyword>
<dbReference type="InterPro" id="IPR018540">
    <property type="entry name" value="Spo0E-like"/>
</dbReference>
<evidence type="ECO:0008006" key="3">
    <source>
        <dbReference type="Google" id="ProtNLM"/>
    </source>
</evidence>
<name>A0A916NQE5_9BACL</name>
<dbReference type="RefSeq" id="WP_218092314.1">
    <property type="nucleotide sequence ID" value="NZ_CAJVAS010000009.1"/>
</dbReference>
<dbReference type="GO" id="GO:0043937">
    <property type="term" value="P:regulation of sporulation"/>
    <property type="evidence" value="ECO:0007669"/>
    <property type="project" value="InterPro"/>
</dbReference>
<reference evidence="1" key="1">
    <citation type="submission" date="2021-06" db="EMBL/GenBank/DDBJ databases">
        <authorList>
            <person name="Criscuolo A."/>
        </authorList>
    </citation>
    <scope>NUCLEOTIDE SEQUENCE</scope>
    <source>
        <strain evidence="1">CIP111600</strain>
    </source>
</reference>
<organism evidence="1 2">
    <name type="scientific">Paenibacillus solanacearum</name>
    <dbReference type="NCBI Taxonomy" id="2048548"/>
    <lineage>
        <taxon>Bacteria</taxon>
        <taxon>Bacillati</taxon>
        <taxon>Bacillota</taxon>
        <taxon>Bacilli</taxon>
        <taxon>Bacillales</taxon>
        <taxon>Paenibacillaceae</taxon>
        <taxon>Paenibacillus</taxon>
    </lineage>
</organism>
<protein>
    <recommendedName>
        <fullName evidence="3">Aspartyl-phosphate phosphatase Spo0E family protein</fullName>
    </recommendedName>
</protein>
<dbReference type="EMBL" id="CAJVAS010000009">
    <property type="protein sequence ID" value="CAG7623548.1"/>
    <property type="molecule type" value="Genomic_DNA"/>
</dbReference>
<dbReference type="Proteomes" id="UP000693672">
    <property type="component" value="Unassembled WGS sequence"/>
</dbReference>